<comment type="caution">
    <text evidence="1">The sequence shown here is derived from an EMBL/GenBank/DDBJ whole genome shotgun (WGS) entry which is preliminary data.</text>
</comment>
<proteinExistence type="predicted"/>
<keyword evidence="2" id="KW-1185">Reference proteome</keyword>
<organism evidence="1 2">
    <name type="scientific">Catharanthus roseus</name>
    <name type="common">Madagascar periwinkle</name>
    <name type="synonym">Vinca rosea</name>
    <dbReference type="NCBI Taxonomy" id="4058"/>
    <lineage>
        <taxon>Eukaryota</taxon>
        <taxon>Viridiplantae</taxon>
        <taxon>Streptophyta</taxon>
        <taxon>Embryophyta</taxon>
        <taxon>Tracheophyta</taxon>
        <taxon>Spermatophyta</taxon>
        <taxon>Magnoliopsida</taxon>
        <taxon>eudicotyledons</taxon>
        <taxon>Gunneridae</taxon>
        <taxon>Pentapetalae</taxon>
        <taxon>asterids</taxon>
        <taxon>lamiids</taxon>
        <taxon>Gentianales</taxon>
        <taxon>Apocynaceae</taxon>
        <taxon>Rauvolfioideae</taxon>
        <taxon>Vinceae</taxon>
        <taxon>Catharanthinae</taxon>
        <taxon>Catharanthus</taxon>
    </lineage>
</organism>
<evidence type="ECO:0000313" key="2">
    <source>
        <dbReference type="Proteomes" id="UP001060085"/>
    </source>
</evidence>
<reference evidence="2" key="1">
    <citation type="journal article" date="2023" name="Nat. Plants">
        <title>Single-cell RNA sequencing provides a high-resolution roadmap for understanding the multicellular compartmentation of specialized metabolism.</title>
        <authorList>
            <person name="Sun S."/>
            <person name="Shen X."/>
            <person name="Li Y."/>
            <person name="Li Y."/>
            <person name="Wang S."/>
            <person name="Li R."/>
            <person name="Zhang H."/>
            <person name="Shen G."/>
            <person name="Guo B."/>
            <person name="Wei J."/>
            <person name="Xu J."/>
            <person name="St-Pierre B."/>
            <person name="Chen S."/>
            <person name="Sun C."/>
        </authorList>
    </citation>
    <scope>NUCLEOTIDE SEQUENCE [LARGE SCALE GENOMIC DNA]</scope>
</reference>
<dbReference type="Proteomes" id="UP001060085">
    <property type="component" value="Linkage Group LG06"/>
</dbReference>
<name>A0ACC0A870_CATRO</name>
<accession>A0ACC0A870</accession>
<sequence>MCPVRVAAFFTSRIGYITEKDMQKQWGSYGEKNLANELAGEKNEAFPPAFDNRINPGSESGTEDPIPELLCSFPPQEQNQSFQMEDGECASKLEDTALWGQALESQFTQIALDTKVKDGMWTGDKFSPAGWSEVVQEFGSQTGRPYTKAQLQGKWHRLRKDWSIMKWIITDPRHTGVQWDAVNCAIMATEEQWQRIIQQRKGAKHYRKGGLPNYDQLTKLFHGSTAKGTLPILSKQESVIDEEEFPLQMLPENVTQRPAIMNVEESDEGGEEIEMSQPLIGRGSSCGLKRKAGNLSCDDKWKSIIKAAKNEKWAAQAKLMKAWTAESLARTEVIMKEQAAVAQKNEPEPGPYSIPACIAVLNVFGPISDEMYGKALESFRDEQWRQMWITMPHERRQWN</sequence>
<evidence type="ECO:0000313" key="1">
    <source>
        <dbReference type="EMBL" id="KAI5656595.1"/>
    </source>
</evidence>
<gene>
    <name evidence="1" type="ORF">M9H77_25388</name>
</gene>
<protein>
    <submittedName>
        <fullName evidence="1">Uncharacterized protein</fullName>
    </submittedName>
</protein>
<dbReference type="EMBL" id="CM044706">
    <property type="protein sequence ID" value="KAI5656595.1"/>
    <property type="molecule type" value="Genomic_DNA"/>
</dbReference>